<dbReference type="EMBL" id="FNEE01000011">
    <property type="protein sequence ID" value="SDK03899.1"/>
    <property type="molecule type" value="Genomic_DNA"/>
</dbReference>
<accession>A0A1G8YM33</accession>
<keyword evidence="3" id="KW-1185">Reference proteome</keyword>
<protein>
    <submittedName>
        <fullName evidence="2">Unsaturated rhamnogalacturonyl hydrolase</fullName>
    </submittedName>
</protein>
<dbReference type="InterPro" id="IPR010905">
    <property type="entry name" value="Glyco_hydro_88"/>
</dbReference>
<reference evidence="3" key="1">
    <citation type="submission" date="2016-10" db="EMBL/GenBank/DDBJ databases">
        <authorList>
            <person name="Varghese N."/>
            <person name="Submissions S."/>
        </authorList>
    </citation>
    <scope>NUCLEOTIDE SEQUENCE [LARGE SCALE GENOMIC DNA]</scope>
    <source>
        <strain evidence="3">CGMCC 1.11022</strain>
    </source>
</reference>
<dbReference type="GO" id="GO:0016787">
    <property type="term" value="F:hydrolase activity"/>
    <property type="evidence" value="ECO:0007669"/>
    <property type="project" value="UniProtKB-KW"/>
</dbReference>
<dbReference type="PANTHER" id="PTHR33886">
    <property type="entry name" value="UNSATURATED RHAMNOGALACTURONAN HYDROLASE (EUROFUNG)"/>
    <property type="match status" value="1"/>
</dbReference>
<proteinExistence type="predicted"/>
<dbReference type="InterPro" id="IPR012341">
    <property type="entry name" value="6hp_glycosidase-like_sf"/>
</dbReference>
<dbReference type="GO" id="GO:0005975">
    <property type="term" value="P:carbohydrate metabolic process"/>
    <property type="evidence" value="ECO:0007669"/>
    <property type="project" value="InterPro"/>
</dbReference>
<dbReference type="Pfam" id="PF07470">
    <property type="entry name" value="Glyco_hydro_88"/>
    <property type="match status" value="1"/>
</dbReference>
<evidence type="ECO:0000313" key="3">
    <source>
        <dbReference type="Proteomes" id="UP000198894"/>
    </source>
</evidence>
<organism evidence="2 3">
    <name type="scientific">Mesorhizobium muleiense</name>
    <dbReference type="NCBI Taxonomy" id="1004279"/>
    <lineage>
        <taxon>Bacteria</taxon>
        <taxon>Pseudomonadati</taxon>
        <taxon>Pseudomonadota</taxon>
        <taxon>Alphaproteobacteria</taxon>
        <taxon>Hyphomicrobiales</taxon>
        <taxon>Phyllobacteriaceae</taxon>
        <taxon>Mesorhizobium</taxon>
    </lineage>
</organism>
<gene>
    <name evidence="2" type="ORF">SAMN05428953_11121</name>
</gene>
<name>A0A1G8YM33_9HYPH</name>
<sequence length="366" mass="40551">MASSMRDMRSKLDLLVRGMTGLRHDGRFDEPNLDGTAGDYISFDSWEWPQGVGLYGLVCLWRHNRDPKLLKTIEDWYGRHLRAGLPPMNINTTAPMMALALLWGETRDPRWETPLCQWAERLLRDMPRTPEGGFQHNVSDKINDDELWDDTLFMAGLFLAFHGRAAGRQACIDEAVRQFLVHARYLADPKTGLWFHGWTFAGRHNFAGALWARGNAWITVGILDLIENGGVGKPVEAYLLGVLEAQIEALLRLQAPSGAWHTLLDDPTSYEEMSATAGIGYGLMKAERLGFGPEACGPAGRRALDAVLASIDENGVLGNVSYGTRMGHDLQFYRDIPIQPTGYGQALAILCLTEGMIHAEADEAAA</sequence>
<dbReference type="InterPro" id="IPR052043">
    <property type="entry name" value="PolySaccharide_Degr_Enz"/>
</dbReference>
<dbReference type="InterPro" id="IPR008928">
    <property type="entry name" value="6-hairpin_glycosidase_sf"/>
</dbReference>
<dbReference type="AlphaFoldDB" id="A0A1G8YM33"/>
<dbReference type="PANTHER" id="PTHR33886:SF8">
    <property type="entry name" value="UNSATURATED RHAMNOGALACTURONAN HYDROLASE (EUROFUNG)"/>
    <property type="match status" value="1"/>
</dbReference>
<dbReference type="Gene3D" id="1.50.10.10">
    <property type="match status" value="1"/>
</dbReference>
<keyword evidence="1 2" id="KW-0378">Hydrolase</keyword>
<dbReference type="Proteomes" id="UP000198894">
    <property type="component" value="Unassembled WGS sequence"/>
</dbReference>
<dbReference type="SUPFAM" id="SSF48208">
    <property type="entry name" value="Six-hairpin glycosidases"/>
    <property type="match status" value="1"/>
</dbReference>
<evidence type="ECO:0000313" key="2">
    <source>
        <dbReference type="EMBL" id="SDK03899.1"/>
    </source>
</evidence>
<evidence type="ECO:0000256" key="1">
    <source>
        <dbReference type="ARBA" id="ARBA00022801"/>
    </source>
</evidence>